<keyword evidence="2" id="KW-1133">Transmembrane helix</keyword>
<evidence type="ECO:0000256" key="1">
    <source>
        <dbReference type="SAM" id="MobiDB-lite"/>
    </source>
</evidence>
<comment type="caution">
    <text evidence="3">The sequence shown here is derived from an EMBL/GenBank/DDBJ whole genome shotgun (WGS) entry which is preliminary data.</text>
</comment>
<protein>
    <submittedName>
        <fullName evidence="3">Uncharacterized protein</fullName>
    </submittedName>
</protein>
<sequence length="119" mass="12466">MVPDRSDGSRARTETDERAAGDPTSPAGENSTEPSTGTIDDDTYDLVYRAAREAIWDVLGTATLILFYLALAAIGLSVAVGGIGPFLRGSASYTALTLGVLALVVGVFAVVRVYRLVTE</sequence>
<dbReference type="Proteomes" id="UP001597092">
    <property type="component" value="Unassembled WGS sequence"/>
</dbReference>
<feature type="compositionally biased region" description="Polar residues" evidence="1">
    <location>
        <begin position="27"/>
        <end position="38"/>
    </location>
</feature>
<name>A0ABD6DSW2_9EURY</name>
<dbReference type="EMBL" id="JBHUDP010000002">
    <property type="protein sequence ID" value="MFD1685279.1"/>
    <property type="molecule type" value="Genomic_DNA"/>
</dbReference>
<evidence type="ECO:0000313" key="4">
    <source>
        <dbReference type="Proteomes" id="UP001597092"/>
    </source>
</evidence>
<proteinExistence type="predicted"/>
<feature type="transmembrane region" description="Helical" evidence="2">
    <location>
        <begin position="93"/>
        <end position="114"/>
    </location>
</feature>
<evidence type="ECO:0000256" key="2">
    <source>
        <dbReference type="SAM" id="Phobius"/>
    </source>
</evidence>
<keyword evidence="4" id="KW-1185">Reference proteome</keyword>
<organism evidence="3 4">
    <name type="scientific">Halobellus litoreus</name>
    <dbReference type="NCBI Taxonomy" id="755310"/>
    <lineage>
        <taxon>Archaea</taxon>
        <taxon>Methanobacteriati</taxon>
        <taxon>Methanobacteriota</taxon>
        <taxon>Stenosarchaea group</taxon>
        <taxon>Halobacteria</taxon>
        <taxon>Halobacteriales</taxon>
        <taxon>Haloferacaceae</taxon>
        <taxon>Halobellus</taxon>
    </lineage>
</organism>
<evidence type="ECO:0000313" key="3">
    <source>
        <dbReference type="EMBL" id="MFD1685279.1"/>
    </source>
</evidence>
<gene>
    <name evidence="3" type="ORF">ACFSAS_06590</name>
</gene>
<keyword evidence="2" id="KW-0472">Membrane</keyword>
<dbReference type="RefSeq" id="WP_256306734.1">
    <property type="nucleotide sequence ID" value="NZ_JANHAW010000001.1"/>
</dbReference>
<feature type="region of interest" description="Disordered" evidence="1">
    <location>
        <begin position="1"/>
        <end position="41"/>
    </location>
</feature>
<feature type="compositionally biased region" description="Basic and acidic residues" evidence="1">
    <location>
        <begin position="1"/>
        <end position="20"/>
    </location>
</feature>
<accession>A0ABD6DSW2</accession>
<keyword evidence="2" id="KW-0812">Transmembrane</keyword>
<reference evidence="3 4" key="1">
    <citation type="journal article" date="2019" name="Int. J. Syst. Evol. Microbiol.">
        <title>The Global Catalogue of Microorganisms (GCM) 10K type strain sequencing project: providing services to taxonomists for standard genome sequencing and annotation.</title>
        <authorList>
            <consortium name="The Broad Institute Genomics Platform"/>
            <consortium name="The Broad Institute Genome Sequencing Center for Infectious Disease"/>
            <person name="Wu L."/>
            <person name="Ma J."/>
        </authorList>
    </citation>
    <scope>NUCLEOTIDE SEQUENCE [LARGE SCALE GENOMIC DNA]</scope>
    <source>
        <strain evidence="3 4">CGMCC 1.10387</strain>
    </source>
</reference>
<feature type="transmembrane region" description="Helical" evidence="2">
    <location>
        <begin position="58"/>
        <end position="87"/>
    </location>
</feature>
<dbReference type="AlphaFoldDB" id="A0ABD6DSW2"/>